<proteinExistence type="predicted"/>
<dbReference type="EMBL" id="MU795354">
    <property type="protein sequence ID" value="KAJ3806989.1"/>
    <property type="molecule type" value="Genomic_DNA"/>
</dbReference>
<name>A0ACC1TQJ0_9AGAR</name>
<keyword evidence="2" id="KW-1185">Reference proteome</keyword>
<comment type="caution">
    <text evidence="1">The sequence shown here is derived from an EMBL/GenBank/DDBJ whole genome shotgun (WGS) entry which is preliminary data.</text>
</comment>
<reference evidence="1" key="1">
    <citation type="submission" date="2022-09" db="EMBL/GenBank/DDBJ databases">
        <title>A Global Phylogenomic Analysis of the Shiitake Genus Lentinula.</title>
        <authorList>
            <consortium name="DOE Joint Genome Institute"/>
            <person name="Sierra-Patev S."/>
            <person name="Min B."/>
            <person name="Naranjo-Ortiz M."/>
            <person name="Looney B."/>
            <person name="Konkel Z."/>
            <person name="Slot J.C."/>
            <person name="Sakamoto Y."/>
            <person name="Steenwyk J.L."/>
            <person name="Rokas A."/>
            <person name="Carro J."/>
            <person name="Camarero S."/>
            <person name="Ferreira P."/>
            <person name="Molpeceres G."/>
            <person name="Ruiz-Duenas F.J."/>
            <person name="Serrano A."/>
            <person name="Henrissat B."/>
            <person name="Drula E."/>
            <person name="Hughes K.W."/>
            <person name="Mata J.L."/>
            <person name="Ishikawa N.K."/>
            <person name="Vargas-Isla R."/>
            <person name="Ushijima S."/>
            <person name="Smith C.A."/>
            <person name="Ahrendt S."/>
            <person name="Andreopoulos W."/>
            <person name="He G."/>
            <person name="Labutti K."/>
            <person name="Lipzen A."/>
            <person name="Ng V."/>
            <person name="Riley R."/>
            <person name="Sandor L."/>
            <person name="Barry K."/>
            <person name="Martinez A.T."/>
            <person name="Xiao Y."/>
            <person name="Gibbons J.G."/>
            <person name="Terashima K."/>
            <person name="Grigoriev I.V."/>
            <person name="Hibbett D.S."/>
        </authorList>
    </citation>
    <scope>NUCLEOTIDE SEQUENCE</scope>
    <source>
        <strain evidence="1">TMI1499</strain>
    </source>
</reference>
<sequence>MGLTDSHSNTWAPFASRTDWEVAHWAKMRGSGSTAFSDLLVIDGVIEALGLSYHNSNDLNDIIDNKIPSYRPSFMREEVNIADQSFDMYKRDILECIQALYGNPDHSQYLCFSPERHYADPDNMVRLYHDFNTGKWWWNTQKALEADKPGATIIPIIISSDKTQVAYPVYLTIGNLPKEIRRKPSQQGQILLVYLPTSCLEHIKNKAGRCRTLANLFHACMKDLTAPLLEAGLKGIIMSSGDGVRRHCHPILAAFVGDYPEQILVTTAYSGDCVTCDAEKEDLGIYPCVHPYRDIEAVLEATHIPAPDLWAKKCLGCNIKPVQHPFWADLPYMNIFTSITPDILHQLYQGVMKHLISWVTDICGVDEIDARVHRLPPNHTIRIFHKGISTLSRVSGTEHKQMCSFILGVITDIPHLSAHQSNTLLAATRALLDFLYLSCYPIHTTDSLSQLDEALSRFHAHQTTERLHIDFAKDAYHASNRKDEYVQMTHWLERREKIMHHKNYLSWRLSKQTSSLLTAQSFTPTPATLISQIGERYDFPGAQRTLKLACFPTVKGVQLSRLEDTGINSYGAVHFTHALKQFLVQYRYPDIPFNQIDDWVRCVVLPFSSLPVWHKLKFNNTELFGSKTLDSVTVHPSSFKQTGQLMKSSRFNTVLVKLKHGTNWAKDTRVGRVRVIFSLPPDKLDTLIPSDIPPPQHLAYVTWFTKFTVNPEPATGLYRVKRDIEASGLCTASIVALDSIVCSAHLFPQWGGSVPPEWTSETVLDHTPSFLLNTFKDEHTYTVTSLWLLFMQGHAELSPRGNALRTSTTWVRCVGLHIKCFLPIASCKD</sequence>
<gene>
    <name evidence="1" type="ORF">F5876DRAFT_90804</name>
</gene>
<evidence type="ECO:0000313" key="1">
    <source>
        <dbReference type="EMBL" id="KAJ3806989.1"/>
    </source>
</evidence>
<protein>
    <submittedName>
        <fullName evidence="1">Uncharacterized protein</fullName>
    </submittedName>
</protein>
<evidence type="ECO:0000313" key="2">
    <source>
        <dbReference type="Proteomes" id="UP001163835"/>
    </source>
</evidence>
<organism evidence="1 2">
    <name type="scientific">Lentinula aff. lateritia</name>
    <dbReference type="NCBI Taxonomy" id="2804960"/>
    <lineage>
        <taxon>Eukaryota</taxon>
        <taxon>Fungi</taxon>
        <taxon>Dikarya</taxon>
        <taxon>Basidiomycota</taxon>
        <taxon>Agaricomycotina</taxon>
        <taxon>Agaricomycetes</taxon>
        <taxon>Agaricomycetidae</taxon>
        <taxon>Agaricales</taxon>
        <taxon>Marasmiineae</taxon>
        <taxon>Omphalotaceae</taxon>
        <taxon>Lentinula</taxon>
    </lineage>
</organism>
<accession>A0ACC1TQJ0</accession>
<dbReference type="Proteomes" id="UP001163835">
    <property type="component" value="Unassembled WGS sequence"/>
</dbReference>